<dbReference type="SUPFAM" id="SSF48452">
    <property type="entry name" value="TPR-like"/>
    <property type="match status" value="1"/>
</dbReference>
<dbReference type="SMART" id="SM00028">
    <property type="entry name" value="TPR"/>
    <property type="match status" value="4"/>
</dbReference>
<proteinExistence type="predicted"/>
<dbReference type="EMBL" id="CP048620">
    <property type="protein sequence ID" value="QPJ64939.1"/>
    <property type="molecule type" value="Genomic_DNA"/>
</dbReference>
<dbReference type="PROSITE" id="PS50005">
    <property type="entry name" value="TPR"/>
    <property type="match status" value="2"/>
</dbReference>
<feature type="repeat" description="TPR" evidence="1">
    <location>
        <begin position="45"/>
        <end position="78"/>
    </location>
</feature>
<sequence>MSEDKTKEKTAEEWCQEGLLAGRAGDNRTSMESYKKAVELDPDHFLAQFNLGLRYGKIPMNVEAAKCFREAVRIKPEDAMAHYSLAVVTNLIGETDVCLAHYREAIRINPKFAKAHSNVAMVHYSLKQGRETIHHLLKAEALLEELGDERMRANALDLLNECYREFKLTAEECREL</sequence>
<dbReference type="Pfam" id="PF13432">
    <property type="entry name" value="TPR_16"/>
    <property type="match status" value="1"/>
</dbReference>
<dbReference type="InterPro" id="IPR052943">
    <property type="entry name" value="TMTC_O-mannosyl-trnsfr"/>
</dbReference>
<organism evidence="2 3">
    <name type="scientific">Candidatus Nitrohelix vancouverensis</name>
    <dbReference type="NCBI Taxonomy" id="2705534"/>
    <lineage>
        <taxon>Bacteria</taxon>
        <taxon>Pseudomonadati</taxon>
        <taxon>Nitrospinota/Tectimicrobiota group</taxon>
        <taxon>Nitrospinota</taxon>
        <taxon>Nitrospinia</taxon>
        <taxon>Nitrospinales</taxon>
        <taxon>Nitrospinaceae</taxon>
        <taxon>Candidatus Nitrohelix</taxon>
    </lineage>
</organism>
<evidence type="ECO:0000313" key="3">
    <source>
        <dbReference type="Proteomes" id="UP000594464"/>
    </source>
</evidence>
<dbReference type="Gene3D" id="1.25.40.10">
    <property type="entry name" value="Tetratricopeptide repeat domain"/>
    <property type="match status" value="2"/>
</dbReference>
<dbReference type="Pfam" id="PF13181">
    <property type="entry name" value="TPR_8"/>
    <property type="match status" value="1"/>
</dbReference>
<dbReference type="AlphaFoldDB" id="A0A7T0G334"/>
<dbReference type="InterPro" id="IPR011990">
    <property type="entry name" value="TPR-like_helical_dom_sf"/>
</dbReference>
<dbReference type="Proteomes" id="UP000594464">
    <property type="component" value="Chromosome"/>
</dbReference>
<dbReference type="KEGG" id="nva:G3M78_05880"/>
<gene>
    <name evidence="2" type="ORF">G3M78_05880</name>
</gene>
<evidence type="ECO:0000313" key="2">
    <source>
        <dbReference type="EMBL" id="QPJ64939.1"/>
    </source>
</evidence>
<reference evidence="3" key="1">
    <citation type="submission" date="2020-02" db="EMBL/GenBank/DDBJ databases">
        <title>Genomic and physiological characterization of two novel Nitrospinaceae genera.</title>
        <authorList>
            <person name="Mueller A.J."/>
            <person name="Jung M.-Y."/>
            <person name="Strachan C.R."/>
            <person name="Herbold C.W."/>
            <person name="Kirkegaard R.H."/>
            <person name="Daims H."/>
        </authorList>
    </citation>
    <scope>NUCLEOTIDE SEQUENCE [LARGE SCALE GENOMIC DNA]</scope>
</reference>
<name>A0A7T0G334_9BACT</name>
<dbReference type="PANTHER" id="PTHR44809">
    <property type="match status" value="1"/>
</dbReference>
<keyword evidence="1" id="KW-0802">TPR repeat</keyword>
<evidence type="ECO:0000256" key="1">
    <source>
        <dbReference type="PROSITE-ProRule" id="PRU00339"/>
    </source>
</evidence>
<dbReference type="PANTHER" id="PTHR44809:SF1">
    <property type="entry name" value="PROTEIN O-MANNOSYL-TRANSFERASE TMTC1"/>
    <property type="match status" value="1"/>
</dbReference>
<protein>
    <submittedName>
        <fullName evidence="2">Tetratricopeptide repeat protein</fullName>
    </submittedName>
</protein>
<feature type="repeat" description="TPR" evidence="1">
    <location>
        <begin position="11"/>
        <end position="44"/>
    </location>
</feature>
<dbReference type="InterPro" id="IPR019734">
    <property type="entry name" value="TPR_rpt"/>
</dbReference>
<accession>A0A7T0G334</accession>